<evidence type="ECO:0000313" key="2">
    <source>
        <dbReference type="Proteomes" id="UP000287166"/>
    </source>
</evidence>
<evidence type="ECO:0000313" key="1">
    <source>
        <dbReference type="EMBL" id="GBE88240.1"/>
    </source>
</evidence>
<keyword evidence="2" id="KW-1185">Reference proteome</keyword>
<gene>
    <name evidence="1" type="ORF">SCP_1300550</name>
</gene>
<accession>A0A401H1J7</accession>
<dbReference type="GeneID" id="38785157"/>
<organism evidence="1 2">
    <name type="scientific">Sparassis crispa</name>
    <dbReference type="NCBI Taxonomy" id="139825"/>
    <lineage>
        <taxon>Eukaryota</taxon>
        <taxon>Fungi</taxon>
        <taxon>Dikarya</taxon>
        <taxon>Basidiomycota</taxon>
        <taxon>Agaricomycotina</taxon>
        <taxon>Agaricomycetes</taxon>
        <taxon>Polyporales</taxon>
        <taxon>Sparassidaceae</taxon>
        <taxon>Sparassis</taxon>
    </lineage>
</organism>
<comment type="caution">
    <text evidence="1">The sequence shown here is derived from an EMBL/GenBank/DDBJ whole genome shotgun (WGS) entry which is preliminary data.</text>
</comment>
<dbReference type="AlphaFoldDB" id="A0A401H1J7"/>
<protein>
    <submittedName>
        <fullName evidence="1">Uncharacterized protein</fullName>
    </submittedName>
</protein>
<sequence>MMKKQLRTAGQRVRQADEYLQVILDKSRDFCKVSGFEFATEYEGVAGVNIKDEENDMLIAEGKQKETR</sequence>
<dbReference type="Proteomes" id="UP000287166">
    <property type="component" value="Unassembled WGS sequence"/>
</dbReference>
<name>A0A401H1J7_9APHY</name>
<reference evidence="1 2" key="1">
    <citation type="journal article" date="2018" name="Sci. Rep.">
        <title>Genome sequence of the cauliflower mushroom Sparassis crispa (Hanabiratake) and its association with beneficial usage.</title>
        <authorList>
            <person name="Kiyama R."/>
            <person name="Furutani Y."/>
            <person name="Kawaguchi K."/>
            <person name="Nakanishi T."/>
        </authorList>
    </citation>
    <scope>NUCLEOTIDE SEQUENCE [LARGE SCALE GENOMIC DNA]</scope>
</reference>
<dbReference type="RefSeq" id="XP_027619153.1">
    <property type="nucleotide sequence ID" value="XM_027763352.1"/>
</dbReference>
<dbReference type="InParanoid" id="A0A401H1J7"/>
<proteinExistence type="predicted"/>
<dbReference type="EMBL" id="BFAD01000013">
    <property type="protein sequence ID" value="GBE88240.1"/>
    <property type="molecule type" value="Genomic_DNA"/>
</dbReference>